<evidence type="ECO:0000313" key="1">
    <source>
        <dbReference type="EMBL" id="OMJ90135.1"/>
    </source>
</evidence>
<organism evidence="1 2">
    <name type="scientific">Stentor coeruleus</name>
    <dbReference type="NCBI Taxonomy" id="5963"/>
    <lineage>
        <taxon>Eukaryota</taxon>
        <taxon>Sar</taxon>
        <taxon>Alveolata</taxon>
        <taxon>Ciliophora</taxon>
        <taxon>Postciliodesmatophora</taxon>
        <taxon>Heterotrichea</taxon>
        <taxon>Heterotrichida</taxon>
        <taxon>Stentoridae</taxon>
        <taxon>Stentor</taxon>
    </lineage>
</organism>
<proteinExistence type="predicted"/>
<reference evidence="1 2" key="1">
    <citation type="submission" date="2016-11" db="EMBL/GenBank/DDBJ databases">
        <title>The macronuclear genome of Stentor coeruleus: a giant cell with tiny introns.</title>
        <authorList>
            <person name="Slabodnick M."/>
            <person name="Ruby J.G."/>
            <person name="Reiff S.B."/>
            <person name="Swart E.C."/>
            <person name="Gosai S."/>
            <person name="Prabakaran S."/>
            <person name="Witkowska E."/>
            <person name="Larue G.E."/>
            <person name="Fisher S."/>
            <person name="Freeman R.M."/>
            <person name="Gunawardena J."/>
            <person name="Chu W."/>
            <person name="Stover N.A."/>
            <person name="Gregory B.D."/>
            <person name="Nowacki M."/>
            <person name="Derisi J."/>
            <person name="Roy S.W."/>
            <person name="Marshall W.F."/>
            <person name="Sood P."/>
        </authorList>
    </citation>
    <scope>NUCLEOTIDE SEQUENCE [LARGE SCALE GENOMIC DNA]</scope>
    <source>
        <strain evidence="1">WM001</strain>
    </source>
</reference>
<dbReference type="Proteomes" id="UP000187209">
    <property type="component" value="Unassembled WGS sequence"/>
</dbReference>
<dbReference type="EMBL" id="MPUH01000109">
    <property type="protein sequence ID" value="OMJ90135.1"/>
    <property type="molecule type" value="Genomic_DNA"/>
</dbReference>
<keyword evidence="2" id="KW-1185">Reference proteome</keyword>
<accession>A0A1R2CMD3</accession>
<evidence type="ECO:0000313" key="2">
    <source>
        <dbReference type="Proteomes" id="UP000187209"/>
    </source>
</evidence>
<gene>
    <name evidence="1" type="ORF">SteCoe_7525</name>
</gene>
<name>A0A1R2CMD3_9CILI</name>
<sequence length="1298" mass="152892">MKKANQTAKSMQMLQKFEVVEVNHYKKVSFGNISSSLLYGDDSSDESIEKLPKLKELLLKNLSKHCTRQIQKHFSKWKISSVIMASQKLYTMISVLHRIFLNKGKRVFQPPRIIKDADEIMTRTIKKIIQIKNRLLDSAFFRWRLFRTALHTKEKAVVFYRACQMAGHNFRDAFYNWREKTLARESIKRTAATQMMQRILSKCFRGRFKVFVFKTYMRVGVKQAVGRIFTLLSQKYIENNRLSFRMWKEMFNAWEIQGGQVYKDACFYKMIEIWKRIVKVKLQNGFGKFMKDNRLLKTRLIRALISSYKGKKYRCWVTWTRASNNFKTKFQALKMATALKRAARKSQKFGFRVFLSKIPNTNKLQFKLSKLPIKTLKQAFKHILSSESRVKTSLRVFFSKMEKPISLALSSWKHYKDQVNEKKLLTALKAQKLRFSLSKIPSSSLKNAFNRLVTSENRVKSAVRRVIQNILKRPKTTFYIWKSYIQLCKSQIVLDNYKTSKLKSTLFRISSRVLRCTFDRIIGEGDLVKGALKKIVQCLGKKKTCAWNNWKIFDFKCKNRDIMTNVQSLKLKSKLIGVCLRTERCSFKRIANGGDAVKEALQNVITKILIKRQKFFKCWKKNYYGCLNREKNIRSISHIFRCKLQKTLWMWKDFAHCLTHERVLIVFKGQKLQHSIQKIVRKRLQLVKAQILYWSNQIELKLTLLSLKYYRKPKVVFRTWKDYVYNVKKGKLLDSMRTEKLKNAISKITCRTLTSVTRTILLLPGLIKKSFRIFLQNRRDNCKKTLTSWSRYVHKCKQGQLLDAVRTQKLRKHLSDINRRQLRDAVERVLGDGSKVKGSLRRMMLQVHKCKMLSLQKWKYWLMRAKAQEAAKKIKGYQLQTILRKVPERTLRSAIDRIIGNGARAIGAVRRMMSHLKTRCGNAFQVWKDFLSQVKERDLKRAIILKSLVDLIIQRTSRIMIDSILGDCRVRRLLNRLVNNYKSIEKTAFDQMWGRVEKVRTIRKINSAYFVFKSFVSMAKKIVATKFVYWKNLEFLRRRRIMRKAMGKIIQTISISYEIGYWRWKFVLSRTGTQLNPKHSLFFKRLFVLASNYMRRLEQFALFKIVLNYKAHPMTTKLSLPKALANLLKTSAENDSNIQTLDTKALNTESAFEDFYGNLSTVPPSGIRKDEILRVKQKGAAQIIYMYLQQVLYRKISLGLIFIDAYAYSHSNANEEKSLILEQINELKYEKHSLLEDNNTLRIHNDSLIARLEKNTVELEEISLNLDMDKISNMIKTIQYQIKLVTCGAFYCIGAYNN</sequence>
<protein>
    <submittedName>
        <fullName evidence="1">Uncharacterized protein</fullName>
    </submittedName>
</protein>
<comment type="caution">
    <text evidence="1">The sequence shown here is derived from an EMBL/GenBank/DDBJ whole genome shotgun (WGS) entry which is preliminary data.</text>
</comment>